<reference evidence="1" key="1">
    <citation type="submission" date="2024-12" db="EMBL/GenBank/DDBJ databases">
        <title>Comparative genomics and development of molecular markers within Purpureocillium lilacinum and among Purpureocillium species.</title>
        <authorList>
            <person name="Yeh Z.-Y."/>
            <person name="Ni N.-T."/>
            <person name="Lo P.-H."/>
            <person name="Mushyakhwo K."/>
            <person name="Lin C.-F."/>
            <person name="Nai Y.-S."/>
        </authorList>
    </citation>
    <scope>NUCLEOTIDE SEQUENCE</scope>
    <source>
        <strain evidence="1">NCHU-NPUST-175</strain>
    </source>
</reference>
<proteinExistence type="predicted"/>
<keyword evidence="2" id="KW-1185">Reference proteome</keyword>
<evidence type="ECO:0000313" key="2">
    <source>
        <dbReference type="Proteomes" id="UP001638806"/>
    </source>
</evidence>
<name>A0ACC4DM14_PURLI</name>
<comment type="caution">
    <text evidence="1">The sequence shown here is derived from an EMBL/GenBank/DDBJ whole genome shotgun (WGS) entry which is preliminary data.</text>
</comment>
<sequence>MTTQFLHVVCPSGQWLLRPTDKCLARLSWRREERIVAGCCTTSRLIHAHCLELEFKPPTGLHCSPNGY</sequence>
<dbReference type="Proteomes" id="UP001638806">
    <property type="component" value="Unassembled WGS sequence"/>
</dbReference>
<evidence type="ECO:0000313" key="1">
    <source>
        <dbReference type="EMBL" id="KAL3956333.1"/>
    </source>
</evidence>
<protein>
    <submittedName>
        <fullName evidence="1">Uncharacterized protein</fullName>
    </submittedName>
</protein>
<dbReference type="EMBL" id="JBGNUJ010000008">
    <property type="protein sequence ID" value="KAL3956333.1"/>
    <property type="molecule type" value="Genomic_DNA"/>
</dbReference>
<gene>
    <name evidence="1" type="ORF">ACCO45_009179</name>
</gene>
<organism evidence="1 2">
    <name type="scientific">Purpureocillium lilacinum</name>
    <name type="common">Paecilomyces lilacinus</name>
    <dbReference type="NCBI Taxonomy" id="33203"/>
    <lineage>
        <taxon>Eukaryota</taxon>
        <taxon>Fungi</taxon>
        <taxon>Dikarya</taxon>
        <taxon>Ascomycota</taxon>
        <taxon>Pezizomycotina</taxon>
        <taxon>Sordariomycetes</taxon>
        <taxon>Hypocreomycetidae</taxon>
        <taxon>Hypocreales</taxon>
        <taxon>Ophiocordycipitaceae</taxon>
        <taxon>Purpureocillium</taxon>
    </lineage>
</organism>
<accession>A0ACC4DM14</accession>